<reference evidence="6 7" key="1">
    <citation type="submission" date="2018-03" db="EMBL/GenBank/DDBJ databases">
        <title>Genomic Encyclopedia of Type Strains, Phase III (KMG-III): the genomes of soil and plant-associated and newly described type strains.</title>
        <authorList>
            <person name="Whitman W."/>
        </authorList>
    </citation>
    <scope>NUCLEOTIDE SEQUENCE [LARGE SCALE GENOMIC DNA]</scope>
    <source>
        <strain evidence="6 7">MWH-P2sevCIIIb</strain>
    </source>
</reference>
<feature type="binding site" evidence="3">
    <location>
        <position position="191"/>
    </location>
    <ligand>
        <name>Mg(2+)</name>
        <dbReference type="ChEBI" id="CHEBI:18420"/>
    </ligand>
</feature>
<dbReference type="OrthoDB" id="9794455at2"/>
<evidence type="ECO:0000256" key="4">
    <source>
        <dbReference type="RuleBase" id="RU003946"/>
    </source>
</evidence>
<dbReference type="RefSeq" id="WP_106226814.1">
    <property type="nucleotide sequence ID" value="NZ_PVTV01000011.1"/>
</dbReference>
<feature type="binding site" evidence="3">
    <location>
        <position position="518"/>
    </location>
    <ligand>
        <name>Zn(2+)</name>
        <dbReference type="ChEBI" id="CHEBI:29105"/>
        <label>2</label>
    </ligand>
</feature>
<keyword evidence="3" id="KW-0460">Magnesium</keyword>
<dbReference type="Proteomes" id="UP000238308">
    <property type="component" value="Unassembled WGS sequence"/>
</dbReference>
<dbReference type="PANTHER" id="PTHR11596:SF5">
    <property type="entry name" value="ALKALINE PHOSPHATASE"/>
    <property type="match status" value="1"/>
</dbReference>
<dbReference type="GO" id="GO:0046872">
    <property type="term" value="F:metal ion binding"/>
    <property type="evidence" value="ECO:0007669"/>
    <property type="project" value="UniProtKB-KW"/>
</dbReference>
<keyword evidence="1" id="KW-0597">Phosphoprotein</keyword>
<feature type="binding site" evidence="3">
    <location>
        <position position="513"/>
    </location>
    <ligand>
        <name>Mg(2+)</name>
        <dbReference type="ChEBI" id="CHEBI:18420"/>
    </ligand>
</feature>
<evidence type="ECO:0000256" key="1">
    <source>
        <dbReference type="ARBA" id="ARBA00022553"/>
    </source>
</evidence>
<evidence type="ECO:0000313" key="6">
    <source>
        <dbReference type="EMBL" id="PRY99525.1"/>
    </source>
</evidence>
<organism evidence="6 7">
    <name type="scientific">Jezberella montanilacus</name>
    <dbReference type="NCBI Taxonomy" id="323426"/>
    <lineage>
        <taxon>Bacteria</taxon>
        <taxon>Pseudomonadati</taxon>
        <taxon>Pseudomonadota</taxon>
        <taxon>Betaproteobacteria</taxon>
        <taxon>Burkholderiales</taxon>
        <taxon>Alcaligenaceae</taxon>
        <taxon>Jezberella</taxon>
    </lineage>
</organism>
<dbReference type="Pfam" id="PF00245">
    <property type="entry name" value="Alk_phosphatase"/>
    <property type="match status" value="1"/>
</dbReference>
<accession>A0A2T0XKT1</accession>
<evidence type="ECO:0000256" key="5">
    <source>
        <dbReference type="SAM" id="SignalP"/>
    </source>
</evidence>
<evidence type="ECO:0000256" key="3">
    <source>
        <dbReference type="PIRSR" id="PIRSR601952-2"/>
    </source>
</evidence>
<dbReference type="InterPro" id="IPR017850">
    <property type="entry name" value="Alkaline_phosphatase_core_sf"/>
</dbReference>
<feature type="binding site" evidence="3">
    <location>
        <position position="561"/>
    </location>
    <ligand>
        <name>Zn(2+)</name>
        <dbReference type="ChEBI" id="CHEBI:29105"/>
        <label>2</label>
    </ligand>
</feature>
<comment type="similarity">
    <text evidence="4">Belongs to the alkaline phosphatase family.</text>
</comment>
<dbReference type="PANTHER" id="PTHR11596">
    <property type="entry name" value="ALKALINE PHOSPHATASE"/>
    <property type="match status" value="1"/>
</dbReference>
<sequence>MMIDSRFGGRALACLLVALTTTVSIAGQDDDSPFAGDGKTRNAADPIYFNQKLADFPMNAESESGLRMMPPTRSDLFAGQRFDLRVETQIPAQVAPKLVSLKINGKEVSAQFTQKIQKQGKGSESGTPKSELLFGETARNMSFDAPGHYLVEAVVNVDGTARSVRNVYEVAAAPNPRAAGATNKLVFFLGDGMGVPMRTAARLISKPIVEGRAEPLALEQMTVQGMSRTTSFDSIITDSAPGMASIISGVKQSNNAIQVSIDNTPEDALDNPRIETIFEYMKRVHGWKIGVVTDAFLVDATPASAQAHNRARRNYLNIAQQMIGYYDDASELKKTGNVALAELSQPLDVLMGGGAVHWMKQNNPLLQGFYQYPEGAGRKDVDLLANVAPAMGYSVVHNVDELRNAPNNKKLIGVFTGEFRKTSTGLGPDNIPGVLDRLVARNKATIRGKHSGDPEIGMNVAPPYGTACGATIASCFSKVPMKQDMIDKAISVLEGLAKQQNPRGDGGWMLLVEQSQSDKMGHILEYDRAIYEVIELDRSVQNTVARFSDDKHALTVATSDHAQPQTIIGVAMTGSLIEAAGKCFQTTNGNYPVTLGSAADPDRPCALQDAIGTFNDATFPTYADLNRDGFPDDPDPAIKLIIEDGGRPTYSTTFLTNYQPLKPNSSRKTADGKKIDQAALPDSARQPEGLLMTGNMPTQNVKGGANKTGGVVDIAPHAGDDVLVSAEGAGAHHFAGYYDNTSIVVRLARALGGKAQSDMSPAGNLKGW</sequence>
<dbReference type="AlphaFoldDB" id="A0A2T0XKT1"/>
<proteinExistence type="inferred from homology"/>
<keyword evidence="3" id="KW-0479">Metal-binding</keyword>
<protein>
    <submittedName>
        <fullName evidence="6">Alkaline phosphatase</fullName>
    </submittedName>
</protein>
<evidence type="ECO:0000313" key="7">
    <source>
        <dbReference type="Proteomes" id="UP000238308"/>
    </source>
</evidence>
<keyword evidence="3" id="KW-0862">Zinc</keyword>
<feature type="binding site" evidence="3">
    <location>
        <position position="560"/>
    </location>
    <ligand>
        <name>Zn(2+)</name>
        <dbReference type="ChEBI" id="CHEBI:29105"/>
        <label>2</label>
    </ligand>
</feature>
<feature type="binding site" evidence="3">
    <location>
        <position position="717"/>
    </location>
    <ligand>
        <name>Zn(2+)</name>
        <dbReference type="ChEBI" id="CHEBI:29105"/>
        <label>2</label>
    </ligand>
</feature>
<comment type="cofactor">
    <cofactor evidence="3">
        <name>Mg(2+)</name>
        <dbReference type="ChEBI" id="CHEBI:18420"/>
    </cofactor>
    <text evidence="3">Binds 1 Mg(2+) ion.</text>
</comment>
<comment type="cofactor">
    <cofactor evidence="3">
        <name>Zn(2+)</name>
        <dbReference type="ChEBI" id="CHEBI:29105"/>
    </cofactor>
    <text evidence="3">Binds 2 Zn(2+) ions.</text>
</comment>
<keyword evidence="7" id="KW-1185">Reference proteome</keyword>
<evidence type="ECO:0000256" key="2">
    <source>
        <dbReference type="PIRSR" id="PIRSR601952-1"/>
    </source>
</evidence>
<feature type="binding site" evidence="3">
    <location>
        <position position="299"/>
    </location>
    <ligand>
        <name>Mg(2+)</name>
        <dbReference type="ChEBI" id="CHEBI:18420"/>
    </ligand>
</feature>
<dbReference type="GO" id="GO:0004035">
    <property type="term" value="F:alkaline phosphatase activity"/>
    <property type="evidence" value="ECO:0007669"/>
    <property type="project" value="TreeGrafter"/>
</dbReference>
<name>A0A2T0XKT1_9BURK</name>
<feature type="binding site" evidence="3">
    <location>
        <position position="301"/>
    </location>
    <ligand>
        <name>Mg(2+)</name>
        <dbReference type="ChEBI" id="CHEBI:18420"/>
    </ligand>
</feature>
<dbReference type="CDD" id="cd16012">
    <property type="entry name" value="ALP"/>
    <property type="match status" value="1"/>
</dbReference>
<feature type="binding site" evidence="3">
    <location>
        <position position="191"/>
    </location>
    <ligand>
        <name>Zn(2+)</name>
        <dbReference type="ChEBI" id="CHEBI:29105"/>
        <label>2</label>
    </ligand>
</feature>
<comment type="caution">
    <text evidence="6">The sequence shown here is derived from an EMBL/GenBank/DDBJ whole genome shotgun (WGS) entry which is preliminary data.</text>
</comment>
<gene>
    <name evidence="6" type="ORF">BCM14_0974</name>
</gene>
<dbReference type="PRINTS" id="PR00113">
    <property type="entry name" value="ALKPHPHTASE"/>
</dbReference>
<keyword evidence="5" id="KW-0732">Signal</keyword>
<dbReference type="EMBL" id="PVTV01000011">
    <property type="protein sequence ID" value="PRY99525.1"/>
    <property type="molecule type" value="Genomic_DNA"/>
</dbReference>
<feature type="signal peptide" evidence="5">
    <location>
        <begin position="1"/>
        <end position="26"/>
    </location>
</feature>
<dbReference type="SUPFAM" id="SSF53649">
    <property type="entry name" value="Alkaline phosphatase-like"/>
    <property type="match status" value="1"/>
</dbReference>
<dbReference type="Gene3D" id="3.40.720.10">
    <property type="entry name" value="Alkaline Phosphatase, subunit A"/>
    <property type="match status" value="2"/>
</dbReference>
<feature type="binding site" evidence="3">
    <location>
        <position position="522"/>
    </location>
    <ligand>
        <name>Zn(2+)</name>
        <dbReference type="ChEBI" id="CHEBI:29105"/>
        <label>2</label>
    </ligand>
</feature>
<feature type="active site" description="Phosphoserine intermediate" evidence="2">
    <location>
        <position position="239"/>
    </location>
</feature>
<feature type="chain" id="PRO_5015506228" evidence="5">
    <location>
        <begin position="27"/>
        <end position="768"/>
    </location>
</feature>
<dbReference type="SMART" id="SM00098">
    <property type="entry name" value="alkPPc"/>
    <property type="match status" value="1"/>
</dbReference>
<dbReference type="InterPro" id="IPR001952">
    <property type="entry name" value="Alkaline_phosphatase"/>
</dbReference>